<feature type="compositionally biased region" description="Polar residues" evidence="5">
    <location>
        <begin position="312"/>
        <end position="324"/>
    </location>
</feature>
<evidence type="ECO:0000256" key="5">
    <source>
        <dbReference type="SAM" id="MobiDB-lite"/>
    </source>
</evidence>
<keyword evidence="3" id="KW-0240">DNA-directed RNA polymerase</keyword>
<gene>
    <name evidence="7" type="ORF">AXG93_812s1160</name>
</gene>
<feature type="region of interest" description="Disordered" evidence="5">
    <location>
        <begin position="180"/>
        <end position="429"/>
    </location>
</feature>
<organism evidence="7 8">
    <name type="scientific">Marchantia polymorpha subsp. ruderalis</name>
    <dbReference type="NCBI Taxonomy" id="1480154"/>
    <lineage>
        <taxon>Eukaryota</taxon>
        <taxon>Viridiplantae</taxon>
        <taxon>Streptophyta</taxon>
        <taxon>Embryophyta</taxon>
        <taxon>Marchantiophyta</taxon>
        <taxon>Marchantiopsida</taxon>
        <taxon>Marchantiidae</taxon>
        <taxon>Marchantiales</taxon>
        <taxon>Marchantiaceae</taxon>
        <taxon>Marchantia</taxon>
    </lineage>
</organism>
<comment type="subcellular location">
    <subcellularLocation>
        <location evidence="1">Nucleus</location>
    </subcellularLocation>
</comment>
<dbReference type="AlphaFoldDB" id="A0A176VZ16"/>
<dbReference type="PANTHER" id="PTHR12709:SF4">
    <property type="entry name" value="DNA-DIRECTED RNA POLYMERASE II SUBUNIT RPB7"/>
    <property type="match status" value="1"/>
</dbReference>
<evidence type="ECO:0000256" key="1">
    <source>
        <dbReference type="ARBA" id="ARBA00004123"/>
    </source>
</evidence>
<feature type="compositionally biased region" description="Polar residues" evidence="5">
    <location>
        <begin position="353"/>
        <end position="367"/>
    </location>
</feature>
<evidence type="ECO:0000256" key="2">
    <source>
        <dbReference type="ARBA" id="ARBA00009307"/>
    </source>
</evidence>
<evidence type="ECO:0000313" key="8">
    <source>
        <dbReference type="Proteomes" id="UP000077202"/>
    </source>
</evidence>
<comment type="similarity">
    <text evidence="2">Belongs to the eukaryotic RPB7/RPC8 RNA polymerase subunit family.</text>
</comment>
<reference evidence="7" key="1">
    <citation type="submission" date="2016-03" db="EMBL/GenBank/DDBJ databases">
        <title>Mechanisms controlling the formation of the plant cell surface in tip-growing cells are functionally conserved among land plants.</title>
        <authorList>
            <person name="Honkanen S."/>
            <person name="Jones V.A."/>
            <person name="Morieri G."/>
            <person name="Champion C."/>
            <person name="Hetherington A.J."/>
            <person name="Kelly S."/>
            <person name="Saint-Marcoux D."/>
            <person name="Proust H."/>
            <person name="Prescott H."/>
            <person name="Dolan L."/>
        </authorList>
    </citation>
    <scope>NUCLEOTIDE SEQUENCE [LARGE SCALE GENOMIC DNA]</scope>
    <source>
        <tissue evidence="7">Whole gametophyte</tissue>
    </source>
</reference>
<dbReference type="GO" id="GO:0003697">
    <property type="term" value="F:single-stranded DNA binding"/>
    <property type="evidence" value="ECO:0007669"/>
    <property type="project" value="TreeGrafter"/>
</dbReference>
<dbReference type="Proteomes" id="UP000077202">
    <property type="component" value="Unassembled WGS sequence"/>
</dbReference>
<dbReference type="CDD" id="cd04329">
    <property type="entry name" value="RNAP_II_Rpb7_N"/>
    <property type="match status" value="1"/>
</dbReference>
<dbReference type="GO" id="GO:0031369">
    <property type="term" value="F:translation initiation factor binding"/>
    <property type="evidence" value="ECO:0007669"/>
    <property type="project" value="TreeGrafter"/>
</dbReference>
<sequence>MFVESELTWTIAVKPCDLKSGLHIQRALLRKLLADFNKLKCSEKHGYYICVTTLEDISEGKIWEGKGCVAYKVRFRCLTYKPQKHEKVFAVVTGELQEKGAMCSFGPIENMFLSTKLMKDQYTFVGASESKPVHFKGKDGSIIESGSVLRVEILGVKFNSLTRAFDTVCSVSGDYLGVDGRTWEDKSTPATANWGANDPNGAEAGAWGSDTPAENDAGGWGASPVRESGGWGAAPAEKSKNGGGWDTASAKTTSGWDDASPKKADKGGSWGVDPANESAGGWDSPPIKKTNDCGTWDATPATVGNWGASPGKNYNSVAPGNENSGRWDATPAEKSNGGAGWGSATLGKKDVGSKNTAKSKANGNWETASEKSGGWGSSPTKKSKSGGWDSSPVEKESTDMGSWGDPPTKSSVGVWDSVEVGNTGGGWGD</sequence>
<dbReference type="SUPFAM" id="SSF88798">
    <property type="entry name" value="N-terminal, heterodimerisation domain of RBP7 (RpoE)"/>
    <property type="match status" value="1"/>
</dbReference>
<dbReference type="InterPro" id="IPR045113">
    <property type="entry name" value="Rpb7-like"/>
</dbReference>
<dbReference type="EMBL" id="LVLJ01002305">
    <property type="protein sequence ID" value="OAE25611.1"/>
    <property type="molecule type" value="Genomic_DNA"/>
</dbReference>
<proteinExistence type="inferred from homology"/>
<evidence type="ECO:0000256" key="4">
    <source>
        <dbReference type="ARBA" id="ARBA00023163"/>
    </source>
</evidence>
<evidence type="ECO:0000313" key="7">
    <source>
        <dbReference type="EMBL" id="OAE25611.1"/>
    </source>
</evidence>
<keyword evidence="4" id="KW-0804">Transcription</keyword>
<evidence type="ECO:0000256" key="3">
    <source>
        <dbReference type="ARBA" id="ARBA00022478"/>
    </source>
</evidence>
<dbReference type="GO" id="GO:0000932">
    <property type="term" value="C:P-body"/>
    <property type="evidence" value="ECO:0007669"/>
    <property type="project" value="TreeGrafter"/>
</dbReference>
<dbReference type="Gene3D" id="3.30.1490.120">
    <property type="entry name" value="RNA polymerase Rpb7-like, N-terminal domain"/>
    <property type="match status" value="1"/>
</dbReference>
<dbReference type="Pfam" id="PF03876">
    <property type="entry name" value="SHS2_Rpb7-N"/>
    <property type="match status" value="1"/>
</dbReference>
<protein>
    <recommendedName>
        <fullName evidence="6">RNA polymerase Rpb7-like N-terminal domain-containing protein</fullName>
    </recommendedName>
</protein>
<dbReference type="InterPro" id="IPR036898">
    <property type="entry name" value="RNA_pol_Rpb7-like_N_sf"/>
</dbReference>
<dbReference type="GO" id="GO:0003727">
    <property type="term" value="F:single-stranded RNA binding"/>
    <property type="evidence" value="ECO:0007669"/>
    <property type="project" value="TreeGrafter"/>
</dbReference>
<dbReference type="InterPro" id="IPR005576">
    <property type="entry name" value="Rpb7-like_N"/>
</dbReference>
<dbReference type="FunFam" id="3.30.1490.120:FF:000001">
    <property type="entry name" value="DNA-directed RNA polymerase II subunit RPB7"/>
    <property type="match status" value="1"/>
</dbReference>
<dbReference type="GO" id="GO:0045948">
    <property type="term" value="P:positive regulation of translational initiation"/>
    <property type="evidence" value="ECO:0007669"/>
    <property type="project" value="TreeGrafter"/>
</dbReference>
<accession>A0A176VZ16</accession>
<dbReference type="Gene3D" id="2.40.50.140">
    <property type="entry name" value="Nucleic acid-binding proteins"/>
    <property type="match status" value="1"/>
</dbReference>
<dbReference type="InterPro" id="IPR012340">
    <property type="entry name" value="NA-bd_OB-fold"/>
</dbReference>
<comment type="caution">
    <text evidence="7">The sequence shown here is derived from an EMBL/GenBank/DDBJ whole genome shotgun (WGS) entry which is preliminary data.</text>
</comment>
<dbReference type="PANTHER" id="PTHR12709">
    <property type="entry name" value="DNA-DIRECTED RNA POLYMERASE II, III"/>
    <property type="match status" value="1"/>
</dbReference>
<dbReference type="GO" id="GO:0005665">
    <property type="term" value="C:RNA polymerase II, core complex"/>
    <property type="evidence" value="ECO:0007669"/>
    <property type="project" value="TreeGrafter"/>
</dbReference>
<keyword evidence="8" id="KW-1185">Reference proteome</keyword>
<feature type="domain" description="RNA polymerase Rpb7-like N-terminal" evidence="6">
    <location>
        <begin position="9"/>
        <end position="67"/>
    </location>
</feature>
<dbReference type="GO" id="GO:0006367">
    <property type="term" value="P:transcription initiation at RNA polymerase II promoter"/>
    <property type="evidence" value="ECO:0007669"/>
    <property type="project" value="TreeGrafter"/>
</dbReference>
<dbReference type="GO" id="GO:0060213">
    <property type="term" value="P:positive regulation of nuclear-transcribed mRNA poly(A) tail shortening"/>
    <property type="evidence" value="ECO:0007669"/>
    <property type="project" value="TreeGrafter"/>
</dbReference>
<evidence type="ECO:0000259" key="6">
    <source>
        <dbReference type="Pfam" id="PF03876"/>
    </source>
</evidence>
<name>A0A176VZ16_MARPO</name>